<accession>A0A2G3EDS2</accession>
<feature type="transmembrane region" description="Helical" evidence="2">
    <location>
        <begin position="566"/>
        <end position="583"/>
    </location>
</feature>
<evidence type="ECO:0000256" key="2">
    <source>
        <dbReference type="SAM" id="Phobius"/>
    </source>
</evidence>
<feature type="transmembrane region" description="Helical" evidence="2">
    <location>
        <begin position="467"/>
        <end position="486"/>
    </location>
</feature>
<name>A0A2G3EDS2_9FIRM</name>
<feature type="transmembrane region" description="Helical" evidence="2">
    <location>
        <begin position="377"/>
        <end position="396"/>
    </location>
</feature>
<feature type="transmembrane region" description="Helical" evidence="2">
    <location>
        <begin position="623"/>
        <end position="640"/>
    </location>
</feature>
<feature type="transmembrane region" description="Helical" evidence="2">
    <location>
        <begin position="289"/>
        <end position="310"/>
    </location>
</feature>
<dbReference type="EMBL" id="PDYH01000005">
    <property type="protein sequence ID" value="PHU41305.1"/>
    <property type="molecule type" value="Genomic_DNA"/>
</dbReference>
<protein>
    <recommendedName>
        <fullName evidence="5">DUF2339 domain-containing protein</fullName>
    </recommendedName>
</protein>
<feature type="transmembrane region" description="Helical" evidence="2">
    <location>
        <begin position="441"/>
        <end position="460"/>
    </location>
</feature>
<feature type="transmembrane region" description="Helical" evidence="2">
    <location>
        <begin position="316"/>
        <end position="336"/>
    </location>
</feature>
<feature type="transmembrane region" description="Helical" evidence="2">
    <location>
        <begin position="214"/>
        <end position="231"/>
    </location>
</feature>
<keyword evidence="2" id="KW-0472">Membrane</keyword>
<evidence type="ECO:0008006" key="5">
    <source>
        <dbReference type="Google" id="ProtNLM"/>
    </source>
</evidence>
<feature type="transmembrane region" description="Helical" evidence="2">
    <location>
        <begin position="266"/>
        <end position="284"/>
    </location>
</feature>
<feature type="transmembrane region" description="Helical" evidence="2">
    <location>
        <begin position="698"/>
        <end position="716"/>
    </location>
</feature>
<keyword evidence="1" id="KW-0175">Coiled coil</keyword>
<dbReference type="InterPro" id="IPR019286">
    <property type="entry name" value="DUF2339_TM"/>
</dbReference>
<gene>
    <name evidence="3" type="ORF">CSX00_01560</name>
</gene>
<organism evidence="3 4">
    <name type="scientific">Pseudobutyrivibrio ruminis</name>
    <dbReference type="NCBI Taxonomy" id="46206"/>
    <lineage>
        <taxon>Bacteria</taxon>
        <taxon>Bacillati</taxon>
        <taxon>Bacillota</taxon>
        <taxon>Clostridia</taxon>
        <taxon>Lachnospirales</taxon>
        <taxon>Lachnospiraceae</taxon>
        <taxon>Pseudobutyrivibrio</taxon>
    </lineage>
</organism>
<feature type="transmembrane region" description="Helical" evidence="2">
    <location>
        <begin position="674"/>
        <end position="692"/>
    </location>
</feature>
<feature type="transmembrane region" description="Helical" evidence="2">
    <location>
        <begin position="343"/>
        <end position="365"/>
    </location>
</feature>
<evidence type="ECO:0000256" key="1">
    <source>
        <dbReference type="SAM" id="Coils"/>
    </source>
</evidence>
<proteinExistence type="predicted"/>
<evidence type="ECO:0000313" key="3">
    <source>
        <dbReference type="EMBL" id="PHU41305.1"/>
    </source>
</evidence>
<dbReference type="Pfam" id="PF10101">
    <property type="entry name" value="DUF2339"/>
    <property type="match status" value="1"/>
</dbReference>
<feature type="transmembrane region" description="Helical" evidence="2">
    <location>
        <begin position="408"/>
        <end position="429"/>
    </location>
</feature>
<comment type="caution">
    <text evidence="3">The sequence shown here is derived from an EMBL/GenBank/DDBJ whole genome shotgun (WGS) entry which is preliminary data.</text>
</comment>
<keyword evidence="2" id="KW-1133">Transmembrane helix</keyword>
<reference evidence="3" key="1">
    <citation type="submission" date="2017-10" db="EMBL/GenBank/DDBJ databases">
        <title>Resolving the taxonomy of Roseburia spp., Eubacterium rectale and Agathobacter spp. through phylogenomic analysis.</title>
        <authorList>
            <person name="Sheridan P.O."/>
            <person name="Walker A.W."/>
            <person name="Duncan S.H."/>
            <person name="Scott K.P."/>
            <person name="Toole P.W.O."/>
            <person name="Luis P."/>
            <person name="Flint H.J."/>
        </authorList>
    </citation>
    <scope>NUCLEOTIDE SEQUENCE [LARGE SCALE GENOMIC DNA]</scope>
    <source>
        <strain evidence="3">JK10</strain>
    </source>
</reference>
<feature type="transmembrane region" description="Helical" evidence="2">
    <location>
        <begin position="723"/>
        <end position="744"/>
    </location>
</feature>
<keyword evidence="4" id="KW-1185">Reference proteome</keyword>
<feature type="transmembrane region" description="Helical" evidence="2">
    <location>
        <begin position="238"/>
        <end position="260"/>
    </location>
</feature>
<feature type="transmembrane region" description="Helical" evidence="2">
    <location>
        <begin position="595"/>
        <end position="611"/>
    </location>
</feature>
<dbReference type="RefSeq" id="WP_099412623.1">
    <property type="nucleotide sequence ID" value="NZ_PDYH01000005.1"/>
</dbReference>
<evidence type="ECO:0000313" key="4">
    <source>
        <dbReference type="Proteomes" id="UP000224317"/>
    </source>
</evidence>
<sequence>MMEQVNQRLDEMEERIDAIVRTLSSASIELSNLKQDIKVMKANEIERSIDDSLIKSKEVERLIANSDDMAFTSTIADNTLNQAISVEEQLDAQSQVFTSNPSISQPEVNNDDQNTIEYKAVDSEQKEEGVFDNAVNMHESISPIIQQGTITIETVGPEEKIVEPVVSKNQQQTGKLERFIGKNTMAAGASILIFIALAMFATVIVPVFTDEIKMVAMFLFSFGLIGVGEKFTGKNKGFIALTACGVGSLLISAIISYSYFEFYNFIVLYILLLLWDIFVSYLGIKRSLIFFSAIGQIGILVSMCLTIDFLGSDFNLTFMMILFLLTELPFIISNFVKKQYYGYFITWCGAVVITSIITLYALIVYKFANLEYYPMGIDWIGFILAIFLVTFTGLVADRYVKSDTEKTFSFIQLLITTFVVNHVLLAQITCMEEGFHLMKEVWILSIAFDLVAIALFEKYLQGYNDKTMGIIFQAFCVVSILGTILINSYIEGFVLIPIIAAGLLYFGHKLHHIHFRIFAGILALYPLIYFVRDSWPRIICELVCLGLLIADSVVENKQHKVVKYNNVVYAIGYIVFLDLIYVIDSKLFLDTDVRNIIILVISLVVQLVVLNRKWTTNADEDNVLFFVMNSLLMVGAIAALVAAEGAISTTLLSLIMLGLFGVNTTNLLRINPGFGLYIVIKYTVAAIIILGVCSAPGFVFSITYLLIAITSIIIGFKKENKPIRIYGLILSMFSIVKLILWDISYNSLPIRALGFLVCGMLCFAISFIYHKLDVSDKA</sequence>
<feature type="coiled-coil region" evidence="1">
    <location>
        <begin position="2"/>
        <end position="43"/>
    </location>
</feature>
<keyword evidence="2" id="KW-0812">Transmembrane</keyword>
<dbReference type="Proteomes" id="UP000224317">
    <property type="component" value="Unassembled WGS sequence"/>
</dbReference>
<dbReference type="AlphaFoldDB" id="A0A2G3EDS2"/>
<feature type="transmembrane region" description="Helical" evidence="2">
    <location>
        <begin position="513"/>
        <end position="529"/>
    </location>
</feature>
<feature type="transmembrane region" description="Helical" evidence="2">
    <location>
        <begin position="185"/>
        <end position="208"/>
    </location>
</feature>
<feature type="transmembrane region" description="Helical" evidence="2">
    <location>
        <begin position="750"/>
        <end position="769"/>
    </location>
</feature>
<feature type="transmembrane region" description="Helical" evidence="2">
    <location>
        <begin position="646"/>
        <end position="662"/>
    </location>
</feature>